<feature type="region of interest" description="Disordered" evidence="3">
    <location>
        <begin position="315"/>
        <end position="348"/>
    </location>
</feature>
<dbReference type="InterPro" id="IPR044149">
    <property type="entry name" value="Nitrilases_CHs"/>
</dbReference>
<keyword evidence="6" id="KW-1185">Reference proteome</keyword>
<keyword evidence="5" id="KW-0378">Hydrolase</keyword>
<accession>A0ABS8CC74</accession>
<dbReference type="RefSeq" id="WP_226953802.1">
    <property type="nucleotide sequence ID" value="NZ_JACDXW010000003.1"/>
</dbReference>
<evidence type="ECO:0000313" key="5">
    <source>
        <dbReference type="EMBL" id="MCB5363454.1"/>
    </source>
</evidence>
<dbReference type="Proteomes" id="UP000776983">
    <property type="component" value="Unassembled WGS sequence"/>
</dbReference>
<dbReference type="CDD" id="cd07564">
    <property type="entry name" value="nitrilases_CHs"/>
    <property type="match status" value="1"/>
</dbReference>
<name>A0ABS8CC74_9BURK</name>
<comment type="caution">
    <text evidence="5">The sequence shown here is derived from an EMBL/GenBank/DDBJ whole genome shotgun (WGS) entry which is preliminary data.</text>
</comment>
<dbReference type="Pfam" id="PF00795">
    <property type="entry name" value="CN_hydrolase"/>
    <property type="match status" value="1"/>
</dbReference>
<dbReference type="InterPro" id="IPR003010">
    <property type="entry name" value="C-N_Hydrolase"/>
</dbReference>
<feature type="active site" description="Proton acceptor" evidence="2">
    <location>
        <position position="48"/>
    </location>
</feature>
<sequence>MGDSYPVIKAAVVHAASEFLDREKSTDKACRLIEEAGAQGAQLIAFPESFIPGYPFWIWTHTPTRGAPLFAEFFANSVELDSDCVRRIGAAARKAGAYVVMGVTERDGGTLYNSQLYFSDTGELIGRHRKLQPTHVERTVWGRGDGKDVVVLDTAIGKLGGLICWEHTMDLARYALTSMGEQIHIAAWPGISALTHDPNSGFFNDVTASAARHHALAGQTFVLNVQSCVNEQVIEKLGLQGQEDMIRVGGGWSAIIGPNGLFVAGPHTETETILYGDLDMQQIVYIKYICDSAGHYARPDVLRLLTNFDAQPVAEQVGEPSSGLPADFKSAKPQREESPDGEGTVSGG</sequence>
<protein>
    <submittedName>
        <fullName evidence="5">Carbon-nitrogen hydrolase family protein</fullName>
    </submittedName>
</protein>
<comment type="similarity">
    <text evidence="1">Belongs to the carbon-nitrogen hydrolase superfamily. Nitrilase family.</text>
</comment>
<evidence type="ECO:0000313" key="6">
    <source>
        <dbReference type="Proteomes" id="UP000776983"/>
    </source>
</evidence>
<feature type="domain" description="CN hydrolase" evidence="4">
    <location>
        <begin position="8"/>
        <end position="280"/>
    </location>
</feature>
<organism evidence="5 6">
    <name type="scientific">Mesopusillimonas faecipullorum</name>
    <dbReference type="NCBI Taxonomy" id="2755040"/>
    <lineage>
        <taxon>Bacteria</taxon>
        <taxon>Pseudomonadati</taxon>
        <taxon>Pseudomonadota</taxon>
        <taxon>Betaproteobacteria</taxon>
        <taxon>Burkholderiales</taxon>
        <taxon>Alcaligenaceae</taxon>
        <taxon>Mesopusillimonas</taxon>
    </lineage>
</organism>
<dbReference type="PANTHER" id="PTHR46044:SF1">
    <property type="entry name" value="CN HYDROLASE DOMAIN-CONTAINING PROTEIN"/>
    <property type="match status" value="1"/>
</dbReference>
<dbReference type="SUPFAM" id="SSF56317">
    <property type="entry name" value="Carbon-nitrogen hydrolase"/>
    <property type="match status" value="1"/>
</dbReference>
<dbReference type="PROSITE" id="PS50263">
    <property type="entry name" value="CN_HYDROLASE"/>
    <property type="match status" value="1"/>
</dbReference>
<dbReference type="InterPro" id="IPR036526">
    <property type="entry name" value="C-N_Hydrolase_sf"/>
</dbReference>
<proteinExistence type="inferred from homology"/>
<evidence type="ECO:0000256" key="2">
    <source>
        <dbReference type="PROSITE-ProRule" id="PRU10139"/>
    </source>
</evidence>
<dbReference type="GO" id="GO:0016787">
    <property type="term" value="F:hydrolase activity"/>
    <property type="evidence" value="ECO:0007669"/>
    <property type="project" value="UniProtKB-KW"/>
</dbReference>
<evidence type="ECO:0000259" key="4">
    <source>
        <dbReference type="PROSITE" id="PS50263"/>
    </source>
</evidence>
<reference evidence="5 6" key="1">
    <citation type="submission" date="2020-07" db="EMBL/GenBank/DDBJ databases">
        <title>Pusillimonas sp. nov., isolated from poultry manure in Taiwan.</title>
        <authorList>
            <person name="Lin S.-Y."/>
            <person name="Tang Y.-S."/>
            <person name="Young C.-C."/>
        </authorList>
    </citation>
    <scope>NUCLEOTIDE SEQUENCE [LARGE SCALE GENOMIC DNA]</scope>
    <source>
        <strain evidence="5 6">CC-YST705</strain>
    </source>
</reference>
<dbReference type="Gene3D" id="3.60.110.10">
    <property type="entry name" value="Carbon-nitrogen hydrolase"/>
    <property type="match status" value="1"/>
</dbReference>
<evidence type="ECO:0000256" key="1">
    <source>
        <dbReference type="ARBA" id="ARBA00008129"/>
    </source>
</evidence>
<dbReference type="PANTHER" id="PTHR46044">
    <property type="entry name" value="NITRILASE"/>
    <property type="match status" value="1"/>
</dbReference>
<feature type="compositionally biased region" description="Basic and acidic residues" evidence="3">
    <location>
        <begin position="329"/>
        <end position="338"/>
    </location>
</feature>
<dbReference type="EMBL" id="JACDXW010000003">
    <property type="protein sequence ID" value="MCB5363454.1"/>
    <property type="molecule type" value="Genomic_DNA"/>
</dbReference>
<evidence type="ECO:0000256" key="3">
    <source>
        <dbReference type="SAM" id="MobiDB-lite"/>
    </source>
</evidence>
<dbReference type="PROSITE" id="PS00920">
    <property type="entry name" value="NITRIL_CHT_1"/>
    <property type="match status" value="1"/>
</dbReference>
<dbReference type="InterPro" id="IPR000132">
    <property type="entry name" value="Nitrilase/CN_hydratase_CS"/>
</dbReference>
<gene>
    <name evidence="5" type="ORF">H0484_06800</name>
</gene>